<evidence type="ECO:0000259" key="8">
    <source>
        <dbReference type="Pfam" id="PF21365"/>
    </source>
</evidence>
<dbReference type="Pfam" id="PF01055">
    <property type="entry name" value="Glyco_hydro_31_2nd"/>
    <property type="match status" value="1"/>
</dbReference>
<dbReference type="RefSeq" id="XP_008597290.1">
    <property type="nucleotide sequence ID" value="XM_008599068.1"/>
</dbReference>
<dbReference type="HOGENOM" id="CLU_000631_9_0_1"/>
<feature type="domain" description="Glycoside hydrolase family 31 N-terminal" evidence="7">
    <location>
        <begin position="42"/>
        <end position="205"/>
    </location>
</feature>
<evidence type="ECO:0000313" key="9">
    <source>
        <dbReference type="EMBL" id="EJP67397.1"/>
    </source>
</evidence>
<dbReference type="InterPro" id="IPR025887">
    <property type="entry name" value="Glyco_hydro_31_N_dom"/>
</dbReference>
<dbReference type="CDD" id="cd14752">
    <property type="entry name" value="GH31_N"/>
    <property type="match status" value="1"/>
</dbReference>
<dbReference type="SUPFAM" id="SSF74650">
    <property type="entry name" value="Galactose mutarotase-like"/>
    <property type="match status" value="1"/>
</dbReference>
<dbReference type="EC" id="3.2.1.20" evidence="3"/>
<dbReference type="Pfam" id="PF21365">
    <property type="entry name" value="Glyco_hydro_31_3rd"/>
    <property type="match status" value="1"/>
</dbReference>
<dbReference type="PANTHER" id="PTHR22762:SF165">
    <property type="entry name" value="PUTATIVE (AFU_ORTHOLOGUE AFUA_1G06560)-RELATED"/>
    <property type="match status" value="1"/>
</dbReference>
<dbReference type="InterPro" id="IPR011013">
    <property type="entry name" value="Gal_mutarotase_sf_dom"/>
</dbReference>
<dbReference type="SUPFAM" id="SSF51445">
    <property type="entry name" value="(Trans)glycosidases"/>
    <property type="match status" value="1"/>
</dbReference>
<dbReference type="InterPro" id="IPR017853">
    <property type="entry name" value="GH"/>
</dbReference>
<dbReference type="OrthoDB" id="1334205at2759"/>
<keyword evidence="4" id="KW-0326">Glycosidase</keyword>
<dbReference type="GO" id="GO:0005975">
    <property type="term" value="P:carbohydrate metabolic process"/>
    <property type="evidence" value="ECO:0007669"/>
    <property type="project" value="InterPro"/>
</dbReference>
<keyword evidence="10" id="KW-1185">Reference proteome</keyword>
<comment type="similarity">
    <text evidence="2 4">Belongs to the glycosyl hydrolase 31 family.</text>
</comment>
<feature type="region of interest" description="Disordered" evidence="5">
    <location>
        <begin position="831"/>
        <end position="863"/>
    </location>
</feature>
<sequence>MPQQQERVLSGWAAAATDNAAGAQEPRVFLLSGSGSADAFQFSFETLRSNVFRTRFTSNSHHLPPHPSARPIKAELDEIKLSVASPSETTKEIEIGDVVVKLDWTQSSPLLSIAYTESRGKPIHQDLPFRGYVVDGLGVAHYTRYNRGTLHVGLGEKAAPMDLSGRKFEMSATDSFGYDVYRTDPLYKNIPLLINATPSGCVATFSTTHTRGHYSIGSEMDGMWGRYKVFRQDYGGLEEYTIVGRTIKDIVRTYAELVGFPLLVPRWAFGYLSGGMKYSMLDDPPASEALLELARKMKQHDIPCSAYQMSSGYTVAETPPKTRNVFTWNRHRFADPQGWIREYHELGMRLIANVKPYVLGSHPEYETLKAANAFFTDPDTKQPAVARLWSAGGGESGEGGHIDFTSEAGFKWWYNGVKKLREEGIDCIWNDNNEYVVTDDNWECALDLPSLDIPKELQSRPQIGVWGRSLHTELHGQASHDALVDADPESRPFVLTRSATAGTMRYACSSWSGDNTTSWESMKGSTALGLNAGVSLLHCYGHDIGGFEGPQPSPELLLRWVQLGVYSPRFAINCFKTTLTDNNVGDVIEPWMHPAITHLVRKAIKRRYVLMPYIYSSMIDSHRKATPPQRWMGWGYEGDAEVWKKPLTDGETQYWFGDSIVVGGVFEPGATQVEIYLPRSSDTDEGYVNMNPPYQHLEAGQWVTIDAEWHGAGIAVIAKVGAAIPTGHDVQVLSPGEKENVAHLPLDDYRAVEIFPPPPSSQKGGGGSDDGKWYETTWHEDDGVSPVAKNKISSYTFAYTATNETVSVRFERDESSGFVAPWKKIVVVLPTGDERDVERSDDGQGGVADLGRDEQGRRRFELS</sequence>
<feature type="domain" description="Glycoside hydrolase family 31 TIM barrel" evidence="6">
    <location>
        <begin position="261"/>
        <end position="616"/>
    </location>
</feature>
<feature type="domain" description="Glycosyl hydrolase family 31 C-terminal" evidence="8">
    <location>
        <begin position="626"/>
        <end position="723"/>
    </location>
</feature>
<reference evidence="9 10" key="1">
    <citation type="journal article" date="2012" name="Sci. Rep.">
        <title>Genomic perspectives on the evolution of fungal entomopathogenicity in Beauveria bassiana.</title>
        <authorList>
            <person name="Xiao G."/>
            <person name="Ying S.H."/>
            <person name="Zheng P."/>
            <person name="Wang Z.L."/>
            <person name="Zhang S."/>
            <person name="Xie X.Q."/>
            <person name="Shang Y."/>
            <person name="St Leger R.J."/>
            <person name="Zhao G.P."/>
            <person name="Wang C."/>
            <person name="Feng M.G."/>
        </authorList>
    </citation>
    <scope>NUCLEOTIDE SEQUENCE [LARGE SCALE GENOMIC DNA]</scope>
    <source>
        <strain evidence="9 10">ARSEF 2860</strain>
    </source>
</reference>
<evidence type="ECO:0000256" key="1">
    <source>
        <dbReference type="ARBA" id="ARBA00001657"/>
    </source>
</evidence>
<proteinExistence type="inferred from homology"/>
<accession>J4UQ30</accession>
<organism evidence="9 10">
    <name type="scientific">Beauveria bassiana (strain ARSEF 2860)</name>
    <name type="common">White muscardine disease fungus</name>
    <name type="synonym">Tritirachium shiotae</name>
    <dbReference type="NCBI Taxonomy" id="655819"/>
    <lineage>
        <taxon>Eukaryota</taxon>
        <taxon>Fungi</taxon>
        <taxon>Dikarya</taxon>
        <taxon>Ascomycota</taxon>
        <taxon>Pezizomycotina</taxon>
        <taxon>Sordariomycetes</taxon>
        <taxon>Hypocreomycetidae</taxon>
        <taxon>Hypocreales</taxon>
        <taxon>Cordycipitaceae</taxon>
        <taxon>Beauveria</taxon>
    </lineage>
</organism>
<dbReference type="GO" id="GO:0030246">
    <property type="term" value="F:carbohydrate binding"/>
    <property type="evidence" value="ECO:0007669"/>
    <property type="project" value="InterPro"/>
</dbReference>
<evidence type="ECO:0000259" key="7">
    <source>
        <dbReference type="Pfam" id="PF13802"/>
    </source>
</evidence>
<evidence type="ECO:0000256" key="5">
    <source>
        <dbReference type="SAM" id="MobiDB-lite"/>
    </source>
</evidence>
<dbReference type="Gene3D" id="2.60.40.1760">
    <property type="entry name" value="glycosyl hydrolase (family 31)"/>
    <property type="match status" value="1"/>
</dbReference>
<feature type="compositionally biased region" description="Basic and acidic residues" evidence="5">
    <location>
        <begin position="832"/>
        <end position="842"/>
    </location>
</feature>
<comment type="catalytic activity">
    <reaction evidence="1">
        <text>Hydrolysis of terminal, non-reducing (1-&gt;4)-linked alpha-D-glucose residues with release of alpha-D-glucose.</text>
        <dbReference type="EC" id="3.2.1.20"/>
    </reaction>
</comment>
<feature type="compositionally biased region" description="Basic and acidic residues" evidence="5">
    <location>
        <begin position="850"/>
        <end position="863"/>
    </location>
</feature>
<dbReference type="InterPro" id="IPR048395">
    <property type="entry name" value="Glyco_hydro_31_C"/>
</dbReference>
<dbReference type="EMBL" id="JH725157">
    <property type="protein sequence ID" value="EJP67397.1"/>
    <property type="molecule type" value="Genomic_DNA"/>
</dbReference>
<evidence type="ECO:0000259" key="6">
    <source>
        <dbReference type="Pfam" id="PF01055"/>
    </source>
</evidence>
<dbReference type="Proteomes" id="UP000002762">
    <property type="component" value="Unassembled WGS sequence"/>
</dbReference>
<evidence type="ECO:0000256" key="3">
    <source>
        <dbReference type="ARBA" id="ARBA00012741"/>
    </source>
</evidence>
<evidence type="ECO:0000313" key="10">
    <source>
        <dbReference type="Proteomes" id="UP000002762"/>
    </source>
</evidence>
<dbReference type="Pfam" id="PF13802">
    <property type="entry name" value="Gal_mutarotas_2"/>
    <property type="match status" value="1"/>
</dbReference>
<protein>
    <recommendedName>
        <fullName evidence="3">alpha-glucosidase</fullName>
        <ecNumber evidence="3">3.2.1.20</ecNumber>
    </recommendedName>
</protein>
<gene>
    <name evidence="9" type="ORF">BBA_03971</name>
</gene>
<dbReference type="GeneID" id="19886983"/>
<evidence type="ECO:0000256" key="4">
    <source>
        <dbReference type="RuleBase" id="RU361185"/>
    </source>
</evidence>
<dbReference type="GO" id="GO:0004558">
    <property type="term" value="F:alpha-1,4-glucosidase activity"/>
    <property type="evidence" value="ECO:0007669"/>
    <property type="project" value="UniProtKB-EC"/>
</dbReference>
<dbReference type="STRING" id="655819.J4UQ30"/>
<dbReference type="AlphaFoldDB" id="J4UQ30"/>
<evidence type="ECO:0000256" key="2">
    <source>
        <dbReference type="ARBA" id="ARBA00007806"/>
    </source>
</evidence>
<dbReference type="InParanoid" id="J4UQ30"/>
<dbReference type="Gene3D" id="3.20.20.80">
    <property type="entry name" value="Glycosidases"/>
    <property type="match status" value="1"/>
</dbReference>
<name>J4UQ30_BEAB2</name>
<dbReference type="InterPro" id="IPR000322">
    <property type="entry name" value="Glyco_hydro_31_TIM"/>
</dbReference>
<dbReference type="PANTHER" id="PTHR22762">
    <property type="entry name" value="ALPHA-GLUCOSIDASE"/>
    <property type="match status" value="1"/>
</dbReference>
<keyword evidence="4 9" id="KW-0378">Hydrolase</keyword>